<dbReference type="PROSITE" id="PS52050">
    <property type="entry name" value="WYL"/>
    <property type="match status" value="1"/>
</dbReference>
<dbReference type="Proteomes" id="UP000502248">
    <property type="component" value="Chromosome"/>
</dbReference>
<dbReference type="RefSeq" id="WP_169279226.1">
    <property type="nucleotide sequence ID" value="NZ_CP051680.1"/>
</dbReference>
<evidence type="ECO:0000259" key="1">
    <source>
        <dbReference type="Pfam" id="PF08279"/>
    </source>
</evidence>
<dbReference type="InterPro" id="IPR036388">
    <property type="entry name" value="WH-like_DNA-bd_sf"/>
</dbReference>
<proteinExistence type="predicted"/>
<evidence type="ECO:0000259" key="2">
    <source>
        <dbReference type="Pfam" id="PF13280"/>
    </source>
</evidence>
<dbReference type="Pfam" id="PF13280">
    <property type="entry name" value="WYL"/>
    <property type="match status" value="1"/>
</dbReference>
<keyword evidence="4" id="KW-1185">Reference proteome</keyword>
<dbReference type="InterPro" id="IPR051534">
    <property type="entry name" value="CBASS_pafABC_assoc_protein"/>
</dbReference>
<dbReference type="KEGG" id="cheb:HH215_06895"/>
<accession>A0A7Z2VH77</accession>
<sequence>MSKADNMLSILWLLRSGKRVTAQQLADDLEIHVRTVYRCIDSLCASGAPIIADSGPKGGYRLLGEFVDSPLLFDSEEQKALVHASVFAREAGYPFTDALTRAVDKLKRYTNEEQLEWINRHSSGLAVIQTPTASRELELLKRLEEAAARGESLNMDYAKGAEPTPSQRILDPYGIVHWKGIWYIVGFCRLRQEVRSFRVDRIVRLETVDIRFERPAAFSAKDFLLRSLLPESLDAETLVNVRLQGHEHALNELCKHWLFGHALIDRKRPGEVLFKLGEQSLKTYVPYFLLPYGRSLEILEPQMLIDRMAEVSLEMYKHYQSMQIITENKKG</sequence>
<dbReference type="Gene3D" id="1.10.10.10">
    <property type="entry name" value="Winged helix-like DNA-binding domain superfamily/Winged helix DNA-binding domain"/>
    <property type="match status" value="1"/>
</dbReference>
<reference evidence="3 4" key="1">
    <citation type="submission" date="2020-04" db="EMBL/GenBank/DDBJ databases">
        <title>Genome sequencing of novel species.</title>
        <authorList>
            <person name="Heo J."/>
            <person name="Kim S.-J."/>
            <person name="Kim J.-S."/>
            <person name="Hong S.-B."/>
            <person name="Kwon S.-W."/>
        </authorList>
    </citation>
    <scope>NUCLEOTIDE SEQUENCE [LARGE SCALE GENOMIC DNA]</scope>
    <source>
        <strain evidence="3 4">MFER-1</strain>
    </source>
</reference>
<dbReference type="Pfam" id="PF08279">
    <property type="entry name" value="HTH_11"/>
    <property type="match status" value="1"/>
</dbReference>
<dbReference type="InterPro" id="IPR013196">
    <property type="entry name" value="HTH_11"/>
</dbReference>
<dbReference type="PANTHER" id="PTHR34580:SF3">
    <property type="entry name" value="PROTEIN PAFB"/>
    <property type="match status" value="1"/>
</dbReference>
<protein>
    <submittedName>
        <fullName evidence="3">YafY family transcriptional regulator</fullName>
    </submittedName>
</protein>
<dbReference type="EMBL" id="CP051680">
    <property type="protein sequence ID" value="QJD82930.1"/>
    <property type="molecule type" value="Genomic_DNA"/>
</dbReference>
<name>A0A7Z2VH77_9BACL</name>
<dbReference type="PANTHER" id="PTHR34580">
    <property type="match status" value="1"/>
</dbReference>
<gene>
    <name evidence="3" type="ORF">HH215_06895</name>
</gene>
<dbReference type="InterPro" id="IPR036390">
    <property type="entry name" value="WH_DNA-bd_sf"/>
</dbReference>
<dbReference type="AlphaFoldDB" id="A0A7Z2VH77"/>
<feature type="domain" description="Helix-turn-helix type 11" evidence="1">
    <location>
        <begin position="8"/>
        <end position="61"/>
    </location>
</feature>
<dbReference type="SUPFAM" id="SSF46785">
    <property type="entry name" value="Winged helix' DNA-binding domain"/>
    <property type="match status" value="1"/>
</dbReference>
<dbReference type="InterPro" id="IPR026881">
    <property type="entry name" value="WYL_dom"/>
</dbReference>
<evidence type="ECO:0000313" key="4">
    <source>
        <dbReference type="Proteomes" id="UP000502248"/>
    </source>
</evidence>
<organism evidence="3 4">
    <name type="scientific">Cohnella herbarum</name>
    <dbReference type="NCBI Taxonomy" id="2728023"/>
    <lineage>
        <taxon>Bacteria</taxon>
        <taxon>Bacillati</taxon>
        <taxon>Bacillota</taxon>
        <taxon>Bacilli</taxon>
        <taxon>Bacillales</taxon>
        <taxon>Paenibacillaceae</taxon>
        <taxon>Cohnella</taxon>
    </lineage>
</organism>
<feature type="domain" description="WYL" evidence="2">
    <location>
        <begin position="138"/>
        <end position="206"/>
    </location>
</feature>
<evidence type="ECO:0000313" key="3">
    <source>
        <dbReference type="EMBL" id="QJD82930.1"/>
    </source>
</evidence>